<comment type="caution">
    <text evidence="3">The sequence shown here is derived from an EMBL/GenBank/DDBJ whole genome shotgun (WGS) entry which is preliminary data.</text>
</comment>
<evidence type="ECO:0008006" key="5">
    <source>
        <dbReference type="Google" id="ProtNLM"/>
    </source>
</evidence>
<dbReference type="Gene3D" id="3.40.960.10">
    <property type="entry name" value="VSR Endonuclease"/>
    <property type="match status" value="1"/>
</dbReference>
<dbReference type="InterPro" id="IPR048797">
    <property type="entry name" value="PvuRts1I-like_N"/>
</dbReference>
<dbReference type="Pfam" id="PF21598">
    <property type="entry name" value="PvuRts1I-like_N"/>
    <property type="match status" value="1"/>
</dbReference>
<organism evidence="3 4">
    <name type="scientific">Niabella ginsengisoli</name>
    <dbReference type="NCBI Taxonomy" id="522298"/>
    <lineage>
        <taxon>Bacteria</taxon>
        <taxon>Pseudomonadati</taxon>
        <taxon>Bacteroidota</taxon>
        <taxon>Chitinophagia</taxon>
        <taxon>Chitinophagales</taxon>
        <taxon>Chitinophagaceae</taxon>
        <taxon>Niabella</taxon>
    </lineage>
</organism>
<dbReference type="InterPro" id="IPR040674">
    <property type="entry name" value="PvuRts1I-like_SRA"/>
</dbReference>
<sequence length="298" mass="35279">MSYKLDYISRLLQRTSSKRIEHYVISRIWHLLDNYDLKMTPQQYVSRELSQYALTDVYFPQIGLHVEVNEPAHYESEDRINRDLKRQKQIEVNTGHQVFVIDCREDILGIHSQIDKLLSKINSEVKEQIENGIFKPWRPENEHNPNYWKNNGYINISDEVSFFTIEDICLLFDADYQKTKRGFLRKGAIANPKNINQLIWWPSEHPRSGWLNNFDEAVGTITETHSDEKRKSDHYYHHAQGTHIRICFFHYTDILGLTNYKYVGVFTNDKEKSNPEIGTVWKRIGDKLNLKTTEISEI</sequence>
<dbReference type="Pfam" id="PF18491">
    <property type="entry name" value="SRA"/>
    <property type="match status" value="1"/>
</dbReference>
<evidence type="ECO:0000259" key="2">
    <source>
        <dbReference type="Pfam" id="PF21598"/>
    </source>
</evidence>
<gene>
    <name evidence="3" type="ORF">MKP09_12430</name>
</gene>
<dbReference type="Proteomes" id="UP001202248">
    <property type="component" value="Unassembled WGS sequence"/>
</dbReference>
<evidence type="ECO:0000313" key="4">
    <source>
        <dbReference type="Proteomes" id="UP001202248"/>
    </source>
</evidence>
<keyword evidence="4" id="KW-1185">Reference proteome</keyword>
<accession>A0ABS9SK23</accession>
<reference evidence="3 4" key="1">
    <citation type="submission" date="2022-02" db="EMBL/GenBank/DDBJ databases">
        <authorList>
            <person name="Min J."/>
        </authorList>
    </citation>
    <scope>NUCLEOTIDE SEQUENCE [LARGE SCALE GENOMIC DNA]</scope>
    <source>
        <strain evidence="3 4">GR10-1</strain>
    </source>
</reference>
<protein>
    <recommendedName>
        <fullName evidence="5">SET and RING associated domain-containing protein</fullName>
    </recommendedName>
</protein>
<feature type="domain" description="PvuRts1 I-like SET and RING associated" evidence="1">
    <location>
        <begin position="149"/>
        <end position="290"/>
    </location>
</feature>
<feature type="domain" description="Restriction endonuclease PvuRts1 I-like N-terminal" evidence="2">
    <location>
        <begin position="5"/>
        <end position="136"/>
    </location>
</feature>
<dbReference type="RefSeq" id="WP_240830325.1">
    <property type="nucleotide sequence ID" value="NZ_JAKWBL010000002.1"/>
</dbReference>
<name>A0ABS9SK23_9BACT</name>
<proteinExistence type="predicted"/>
<evidence type="ECO:0000313" key="3">
    <source>
        <dbReference type="EMBL" id="MCH5598661.1"/>
    </source>
</evidence>
<dbReference type="EMBL" id="JAKWBL010000002">
    <property type="protein sequence ID" value="MCH5598661.1"/>
    <property type="molecule type" value="Genomic_DNA"/>
</dbReference>
<evidence type="ECO:0000259" key="1">
    <source>
        <dbReference type="Pfam" id="PF18491"/>
    </source>
</evidence>